<dbReference type="RefSeq" id="WP_150944107.1">
    <property type="nucleotide sequence ID" value="NZ_VZRB01000002.1"/>
</dbReference>
<proteinExistence type="predicted"/>
<name>A0A6H9V405_9ACTN</name>
<evidence type="ECO:0000313" key="1">
    <source>
        <dbReference type="EMBL" id="KAB1149796.1"/>
    </source>
</evidence>
<sequence length="156" mass="16736">MRTLGVVVAVGAVLALLPVTLQLRTPQSRTDDVTAVAAAVRAAGRAGDGVLFMPSRRRVWSLHNPDSLRGLRDLALDRSPVGSHTLYGTEVPAAVIRSRMLATARIVAVGDPAGRPLDRTVREDVKRRVLAAHFGVYGTRHAQGARITVYARPGRC</sequence>
<gene>
    <name evidence="1" type="ORF">F7R91_02835</name>
</gene>
<protein>
    <submittedName>
        <fullName evidence="1">Uncharacterized protein</fullName>
    </submittedName>
</protein>
<keyword evidence="2" id="KW-1185">Reference proteome</keyword>
<evidence type="ECO:0000313" key="2">
    <source>
        <dbReference type="Proteomes" id="UP000442707"/>
    </source>
</evidence>
<organism evidence="1 2">
    <name type="scientific">Streptomyces luteolifulvus</name>
    <dbReference type="NCBI Taxonomy" id="2615112"/>
    <lineage>
        <taxon>Bacteria</taxon>
        <taxon>Bacillati</taxon>
        <taxon>Actinomycetota</taxon>
        <taxon>Actinomycetes</taxon>
        <taxon>Kitasatosporales</taxon>
        <taxon>Streptomycetaceae</taxon>
        <taxon>Streptomyces</taxon>
    </lineage>
</organism>
<comment type="caution">
    <text evidence="1">The sequence shown here is derived from an EMBL/GenBank/DDBJ whole genome shotgun (WGS) entry which is preliminary data.</text>
</comment>
<dbReference type="EMBL" id="VZRB01000002">
    <property type="protein sequence ID" value="KAB1149796.1"/>
    <property type="molecule type" value="Genomic_DNA"/>
</dbReference>
<reference evidence="1 2" key="1">
    <citation type="submission" date="2019-09" db="EMBL/GenBank/DDBJ databases">
        <title>Screening of Novel Bioactive Compounds from Soil-Associated.</title>
        <authorList>
            <person name="Zhao S."/>
        </authorList>
    </citation>
    <scope>NUCLEOTIDE SEQUENCE [LARGE SCALE GENOMIC DNA]</scope>
    <source>
        <strain evidence="1 2">HIT-DPA4</strain>
    </source>
</reference>
<dbReference type="Proteomes" id="UP000442707">
    <property type="component" value="Unassembled WGS sequence"/>
</dbReference>
<accession>A0A6H9V405</accession>
<dbReference type="AlphaFoldDB" id="A0A6H9V405"/>